<keyword evidence="1" id="KW-0472">Membrane</keyword>
<dbReference type="AlphaFoldDB" id="A0A413YHL0"/>
<reference evidence="3 4" key="1">
    <citation type="submission" date="2018-08" db="EMBL/GenBank/DDBJ databases">
        <title>A genome reference for cultivated species of the human gut microbiota.</title>
        <authorList>
            <person name="Zou Y."/>
            <person name="Xue W."/>
            <person name="Luo G."/>
        </authorList>
    </citation>
    <scope>NUCLEOTIDE SEQUENCE [LARGE SCALE GENOMIC DNA]</scope>
    <source>
        <strain evidence="3 4">AM37-5</strain>
    </source>
</reference>
<keyword evidence="1" id="KW-0812">Transmembrane</keyword>
<proteinExistence type="predicted"/>
<dbReference type="EMBL" id="QSHK01000012">
    <property type="protein sequence ID" value="RHC04091.1"/>
    <property type="molecule type" value="Genomic_DNA"/>
</dbReference>
<evidence type="ECO:0000259" key="2">
    <source>
        <dbReference type="Pfam" id="PF13240"/>
    </source>
</evidence>
<feature type="domain" description="Zinc-ribbon" evidence="2">
    <location>
        <begin position="17"/>
        <end position="38"/>
    </location>
</feature>
<sequence>MRNQRILYSKERRISMYCKNCGYKLGENAKFCRNCGARVQETEEHITTKNLKRVKATYIKDSGELKITYNEKKFDTSRIKNISIEQWAYPFLNKGIKWNGLYEELKDFTGCTEFILQFDSDEESFAIIKNALASQPVKLVGTNNTVTIVYSENPFTTRITINGKVFDTTLLQNRCIDEWIQPFQVREVHWNGIFKELEDYIGTDKYTVYFMGDQKLMSYLIDACPETVSIFYKAFNVHQKSKPLPNIGNINTEKINMDNLTDMAQKTVNSLKKKINNTAESATKTSSTETNNQELSMKWYDFLSKYGMIFYMISSCLGVVFCIIMMSMVGFGTDYLIYALCYVASAIVALKIRKRLLNFQKDTNNILTIYFSVCVAVMAIANNTTLRVARGPFIPWLLSQIVVIILIYLNYTYFKKREHLFCN</sequence>
<feature type="transmembrane region" description="Helical" evidence="1">
    <location>
        <begin position="335"/>
        <end position="352"/>
    </location>
</feature>
<gene>
    <name evidence="3" type="ORF">DW860_13535</name>
</gene>
<comment type="caution">
    <text evidence="3">The sequence shown here is derived from an EMBL/GenBank/DDBJ whole genome shotgun (WGS) entry which is preliminary data.</text>
</comment>
<keyword evidence="1" id="KW-1133">Transmembrane helix</keyword>
<name>A0A413YHL0_9FIRM</name>
<accession>A0A413YHL0</accession>
<evidence type="ECO:0000256" key="1">
    <source>
        <dbReference type="SAM" id="Phobius"/>
    </source>
</evidence>
<dbReference type="InterPro" id="IPR026870">
    <property type="entry name" value="Zinc_ribbon_dom"/>
</dbReference>
<dbReference type="Proteomes" id="UP000284742">
    <property type="component" value="Unassembled WGS sequence"/>
</dbReference>
<evidence type="ECO:0000313" key="3">
    <source>
        <dbReference type="EMBL" id="RHC04091.1"/>
    </source>
</evidence>
<protein>
    <submittedName>
        <fullName evidence="3">Zinc ribbon domain-containing protein</fullName>
    </submittedName>
</protein>
<feature type="transmembrane region" description="Helical" evidence="1">
    <location>
        <begin position="393"/>
        <end position="411"/>
    </location>
</feature>
<organism evidence="3 4">
    <name type="scientific">Dorea formicigenerans</name>
    <dbReference type="NCBI Taxonomy" id="39486"/>
    <lineage>
        <taxon>Bacteria</taxon>
        <taxon>Bacillati</taxon>
        <taxon>Bacillota</taxon>
        <taxon>Clostridia</taxon>
        <taxon>Lachnospirales</taxon>
        <taxon>Lachnospiraceae</taxon>
        <taxon>Dorea</taxon>
    </lineage>
</organism>
<dbReference type="Pfam" id="PF13240">
    <property type="entry name" value="Zn_Ribbon_1"/>
    <property type="match status" value="1"/>
</dbReference>
<feature type="transmembrane region" description="Helical" evidence="1">
    <location>
        <begin position="364"/>
        <end position="381"/>
    </location>
</feature>
<evidence type="ECO:0000313" key="4">
    <source>
        <dbReference type="Proteomes" id="UP000284742"/>
    </source>
</evidence>
<feature type="transmembrane region" description="Helical" evidence="1">
    <location>
        <begin position="306"/>
        <end position="329"/>
    </location>
</feature>